<accession>R4WT83</accession>
<proteinExistence type="evidence at transcript level"/>
<protein>
    <submittedName>
        <fullName evidence="1">Unkown protein</fullName>
    </submittedName>
</protein>
<reference evidence="1" key="1">
    <citation type="journal article" date="2013" name="PLoS ONE">
        <title>Gene expression in gut symbiotic organ of stinkbug affected by extracellular bacterial symbiont.</title>
        <authorList>
            <person name="Futahashi R."/>
            <person name="Tanaka K."/>
            <person name="Tanahashi M."/>
            <person name="Nikoh N."/>
            <person name="Kikuchi Y."/>
            <person name="Lee B.L."/>
            <person name="Fukatsu T."/>
        </authorList>
    </citation>
    <scope>NUCLEOTIDE SEQUENCE</scope>
    <source>
        <tissue evidence="1">Midgut</tissue>
    </source>
</reference>
<sequence>MASLEEIRKKEKEYECYGSFLSDIKKELKDGLADLIDSGIADSEKKISGTYPDLNVGGILEKMKTSYLNAISKYSLEIDKIIDEALKNPVNSSSLKIQDNILKNKMDKEKANALKMELLALNQYHSELLQIKRDIILDNVPDFFEEANKLIKIEATTIQIRNEMEVMADLFSNKKSSGDTSEIEDSVMNMSIG</sequence>
<name>R4WT83_RIPPE</name>
<dbReference type="EMBL" id="AK417937">
    <property type="protein sequence ID" value="BAN21152.1"/>
    <property type="molecule type" value="mRNA"/>
</dbReference>
<organism evidence="1">
    <name type="scientific">Riptortus pedestris</name>
    <name type="common">Bean bug</name>
    <dbReference type="NCBI Taxonomy" id="329032"/>
    <lineage>
        <taxon>Eukaryota</taxon>
        <taxon>Metazoa</taxon>
        <taxon>Ecdysozoa</taxon>
        <taxon>Arthropoda</taxon>
        <taxon>Hexapoda</taxon>
        <taxon>Insecta</taxon>
        <taxon>Pterygota</taxon>
        <taxon>Neoptera</taxon>
        <taxon>Paraneoptera</taxon>
        <taxon>Hemiptera</taxon>
        <taxon>Heteroptera</taxon>
        <taxon>Panheteroptera</taxon>
        <taxon>Pentatomomorpha</taxon>
        <taxon>Coreoidea</taxon>
        <taxon>Alydidae</taxon>
        <taxon>Riptortus</taxon>
    </lineage>
</organism>
<dbReference type="AlphaFoldDB" id="R4WT83"/>
<evidence type="ECO:0000313" key="1">
    <source>
        <dbReference type="EMBL" id="BAN21152.1"/>
    </source>
</evidence>